<sequence>MSHVGHMNEERIKQAKEILAKDDRVVPKFWQEKYRREAPRNWDLFYKRNTTNFFRDRHWTEREFEELARENCSNEKELKLLEVGCGVGNFIWPLLEAHPRLKIYACDFSPRAINFVRENEKYDERRCHAFVCDITSDQLVDTIEPQSIDLVSMIFVLSALPPEKMRDAVLNVCKVLRPGGKVMFRDYGQYDAAQLRFKPGHKLEDSLYVRQDGTMAYYFTVEYLRELFVGHAGLVELENEYVYRTVTNAKRNLSFDRVFVQARFQRPTQD</sequence>
<reference evidence="1" key="1">
    <citation type="submission" date="2022-06" db="EMBL/GenBank/DDBJ databases">
        <title>Phylogenomic reconstructions and comparative analyses of Kickxellomycotina fungi.</title>
        <authorList>
            <person name="Reynolds N.K."/>
            <person name="Stajich J.E."/>
            <person name="Barry K."/>
            <person name="Grigoriev I.V."/>
            <person name="Crous P."/>
            <person name="Smith M.E."/>
        </authorList>
    </citation>
    <scope>NUCLEOTIDE SEQUENCE</scope>
    <source>
        <strain evidence="1">RSA 2271</strain>
    </source>
</reference>
<protein>
    <submittedName>
        <fullName evidence="1">Uncharacterized protein</fullName>
    </submittedName>
</protein>
<accession>A0ACC1HX10</accession>
<proteinExistence type="predicted"/>
<name>A0ACC1HX10_9FUNG</name>
<evidence type="ECO:0000313" key="1">
    <source>
        <dbReference type="EMBL" id="KAJ1680313.1"/>
    </source>
</evidence>
<comment type="caution">
    <text evidence="1">The sequence shown here is derived from an EMBL/GenBank/DDBJ whole genome shotgun (WGS) entry which is preliminary data.</text>
</comment>
<gene>
    <name evidence="1" type="ORF">EV182_000261</name>
</gene>
<evidence type="ECO:0000313" key="2">
    <source>
        <dbReference type="Proteomes" id="UP001145114"/>
    </source>
</evidence>
<dbReference type="EMBL" id="JAMZIH010000008">
    <property type="protein sequence ID" value="KAJ1680313.1"/>
    <property type="molecule type" value="Genomic_DNA"/>
</dbReference>
<organism evidence="1 2">
    <name type="scientific">Spiromyces aspiralis</name>
    <dbReference type="NCBI Taxonomy" id="68401"/>
    <lineage>
        <taxon>Eukaryota</taxon>
        <taxon>Fungi</taxon>
        <taxon>Fungi incertae sedis</taxon>
        <taxon>Zoopagomycota</taxon>
        <taxon>Kickxellomycotina</taxon>
        <taxon>Kickxellomycetes</taxon>
        <taxon>Kickxellales</taxon>
        <taxon>Kickxellaceae</taxon>
        <taxon>Spiromyces</taxon>
    </lineage>
</organism>
<keyword evidence="2" id="KW-1185">Reference proteome</keyword>
<dbReference type="Proteomes" id="UP001145114">
    <property type="component" value="Unassembled WGS sequence"/>
</dbReference>